<name>A0A4Y3QR22_MICTE</name>
<dbReference type="AlphaFoldDB" id="A0A4Y3QR22"/>
<accession>A0A4Y3QR22</accession>
<evidence type="ECO:0000313" key="3">
    <source>
        <dbReference type="Proteomes" id="UP000319525"/>
    </source>
</evidence>
<comment type="caution">
    <text evidence="2">The sequence shown here is derived from an EMBL/GenBank/DDBJ whole genome shotgun (WGS) entry which is preliminary data.</text>
</comment>
<evidence type="ECO:0000313" key="2">
    <source>
        <dbReference type="EMBL" id="GEB47133.1"/>
    </source>
</evidence>
<organism evidence="2 3">
    <name type="scientific">Microbacterium testaceum</name>
    <name type="common">Aureobacterium testaceum</name>
    <name type="synonym">Brevibacterium testaceum</name>
    <dbReference type="NCBI Taxonomy" id="2033"/>
    <lineage>
        <taxon>Bacteria</taxon>
        <taxon>Bacillati</taxon>
        <taxon>Actinomycetota</taxon>
        <taxon>Actinomycetes</taxon>
        <taxon>Micrococcales</taxon>
        <taxon>Microbacteriaceae</taxon>
        <taxon>Microbacterium</taxon>
    </lineage>
</organism>
<reference evidence="2 3" key="1">
    <citation type="submission" date="2019-06" db="EMBL/GenBank/DDBJ databases">
        <title>Whole genome shotgun sequence of Microbacterium testaceum NBRC 12675.</title>
        <authorList>
            <person name="Hosoyama A."/>
            <person name="Uohara A."/>
            <person name="Ohji S."/>
            <person name="Ichikawa N."/>
        </authorList>
    </citation>
    <scope>NUCLEOTIDE SEQUENCE [LARGE SCALE GENOMIC DNA]</scope>
    <source>
        <strain evidence="2 3">NBRC 12675</strain>
    </source>
</reference>
<sequence length="129" mass="14343">MDYEKLKELVRERVGVEGVPRIISLAHDGKPIPTVICLVKHEGGRFTATRGDLRTIARPVLNEAGEELTFASEADACAWAWQDLEPGLGVTPTYSPEEERESLASGDRQRARREQRLREWKAASGAISD</sequence>
<dbReference type="Proteomes" id="UP000319525">
    <property type="component" value="Unassembled WGS sequence"/>
</dbReference>
<proteinExistence type="predicted"/>
<protein>
    <submittedName>
        <fullName evidence="2">Uncharacterized protein</fullName>
    </submittedName>
</protein>
<feature type="compositionally biased region" description="Basic and acidic residues" evidence="1">
    <location>
        <begin position="107"/>
        <end position="121"/>
    </location>
</feature>
<evidence type="ECO:0000256" key="1">
    <source>
        <dbReference type="SAM" id="MobiDB-lite"/>
    </source>
</evidence>
<dbReference type="EMBL" id="BJML01000012">
    <property type="protein sequence ID" value="GEB47133.1"/>
    <property type="molecule type" value="Genomic_DNA"/>
</dbReference>
<gene>
    <name evidence="2" type="ORF">MTE01_30780</name>
</gene>
<feature type="region of interest" description="Disordered" evidence="1">
    <location>
        <begin position="89"/>
        <end position="129"/>
    </location>
</feature>